<feature type="region of interest" description="Disordered" evidence="1">
    <location>
        <begin position="684"/>
        <end position="716"/>
    </location>
</feature>
<gene>
    <name evidence="2" type="ORF">FA14DRAFT_182174</name>
</gene>
<keyword evidence="3" id="KW-1185">Reference proteome</keyword>
<accession>A0A316V9T8</accession>
<evidence type="ECO:0000256" key="1">
    <source>
        <dbReference type="SAM" id="MobiDB-lite"/>
    </source>
</evidence>
<feature type="region of interest" description="Disordered" evidence="1">
    <location>
        <begin position="255"/>
        <end position="429"/>
    </location>
</feature>
<name>A0A316V9T8_9BASI</name>
<evidence type="ECO:0000313" key="3">
    <source>
        <dbReference type="Proteomes" id="UP000245771"/>
    </source>
</evidence>
<dbReference type="AlphaFoldDB" id="A0A316V9T8"/>
<feature type="region of interest" description="Disordered" evidence="1">
    <location>
        <begin position="146"/>
        <end position="191"/>
    </location>
</feature>
<evidence type="ECO:0000313" key="2">
    <source>
        <dbReference type="EMBL" id="PWN32265.1"/>
    </source>
</evidence>
<dbReference type="Proteomes" id="UP000245771">
    <property type="component" value="Unassembled WGS sequence"/>
</dbReference>
<dbReference type="EMBL" id="KZ819606">
    <property type="protein sequence ID" value="PWN32265.1"/>
    <property type="molecule type" value="Genomic_DNA"/>
</dbReference>
<protein>
    <submittedName>
        <fullName evidence="2">Uncharacterized protein</fullName>
    </submittedName>
</protein>
<dbReference type="OrthoDB" id="10609169at2759"/>
<feature type="region of interest" description="Disordered" evidence="1">
    <location>
        <begin position="1"/>
        <end position="47"/>
    </location>
</feature>
<dbReference type="RefSeq" id="XP_025352567.1">
    <property type="nucleotide sequence ID" value="XM_025501179.1"/>
</dbReference>
<organism evidence="2 3">
    <name type="scientific">Meira miltonrushii</name>
    <dbReference type="NCBI Taxonomy" id="1280837"/>
    <lineage>
        <taxon>Eukaryota</taxon>
        <taxon>Fungi</taxon>
        <taxon>Dikarya</taxon>
        <taxon>Basidiomycota</taxon>
        <taxon>Ustilaginomycotina</taxon>
        <taxon>Exobasidiomycetes</taxon>
        <taxon>Exobasidiales</taxon>
        <taxon>Brachybasidiaceae</taxon>
        <taxon>Meira</taxon>
    </lineage>
</organism>
<feature type="region of interest" description="Disordered" evidence="1">
    <location>
        <begin position="1002"/>
        <end position="1037"/>
    </location>
</feature>
<feature type="region of interest" description="Disordered" evidence="1">
    <location>
        <begin position="925"/>
        <end position="990"/>
    </location>
</feature>
<feature type="compositionally biased region" description="Basic and acidic residues" evidence="1">
    <location>
        <begin position="24"/>
        <end position="45"/>
    </location>
</feature>
<dbReference type="GeneID" id="37022960"/>
<feature type="compositionally biased region" description="Acidic residues" evidence="1">
    <location>
        <begin position="323"/>
        <end position="334"/>
    </location>
</feature>
<sequence length="1037" mass="113662">MYFNPPAAAAAASSSAKTHQNVNRSEEESEKNQDKGKQKEIDQTRHVYPAQNPFQMSASLQQRSLNSFAQPSSSSSAVAPVAQAPAPTTFAQSFLPVDFSQLANNQPSRNLDPFIIDEPSLDALIKVKRLMEKSDVTWKQIYAERQKQREMNSSSTNEDSDPFPSNDLQANQFQLDPSNLSSDTGESQSLDQSFNGMIPNNLGQYPILHTPLQPGAAALLNMTESLDLSSTALQPENSNQAYKPTKMTFSDPFASDRAGKDVQTPAKNAPEVQLQKNAAEVQGEGESSGMVSNTSKRAYPINRTDQSPNEDPIGKRERRAGEPESDQMEAEGEIEVNRIEEVAVMNSNSSPQRGRRSSVKGRCNRSTGGTQRKSLRPRANKAKEAASIVELPASREHRSSHPESSSSAVAEQDANIPTSEPDAIDVGSQKAQKAVGDLMRQQQLWQNVVSNLKISLRVCNLRLSRIGLQLEEAQRDTVEKQKMQHFHEVEQLVRHDMALNMQQAASQLWMQNSVSHGGQLISSFAQQPSSLTTESAPWVFNQPVYNTQIPNVWPAPVQNAPVSMPSSDSTDSTFASQYLEYAPGQFQQIQKSYAAGAEVGNASMESLRVTLKHPTEVNIGSSSSSDAASVLPQTNQQSQYTFATEDGKAPLGNKPASTIVARNSLPYPTTNPNSLVPQQQLTPVSAHPAVSRAQSVPNRTTKMPRPTSSKGTPGPVKDIHFILTDYGSNGDVTWKADDNELAQRLASKFYLPNQPPFPIRPLHEGVLRRIHDEWLHAHSFASDVLRTGDHGLPTAYQAAEGSRRYFPPVEMCPDAAYLRQAWQELERRRILNLANFPDVIEQLRKEATDELKREASQRAMMSATMMNVLTWASIATQEPPAEAVDDRARLIWERRKAAATYAVGLLRQAEYCVAEGFRAFAVGQPTGPEKEAKEVNVAGPSQDASTSHAPPAANQSRHHRDKYGKKGEAPSNVYSATLPHGGTGSDSDAVLASPSILSNATFSPEAIVQVKRNAPERRSSNGTDSWDATMMRRIGSK</sequence>
<reference evidence="2 3" key="1">
    <citation type="journal article" date="2018" name="Mol. Biol. Evol.">
        <title>Broad Genomic Sampling Reveals a Smut Pathogenic Ancestry of the Fungal Clade Ustilaginomycotina.</title>
        <authorList>
            <person name="Kijpornyongpan T."/>
            <person name="Mondo S.J."/>
            <person name="Barry K."/>
            <person name="Sandor L."/>
            <person name="Lee J."/>
            <person name="Lipzen A."/>
            <person name="Pangilinan J."/>
            <person name="LaButti K."/>
            <person name="Hainaut M."/>
            <person name="Henrissat B."/>
            <person name="Grigoriev I.V."/>
            <person name="Spatafora J.W."/>
            <person name="Aime M.C."/>
        </authorList>
    </citation>
    <scope>NUCLEOTIDE SEQUENCE [LARGE SCALE GENOMIC DNA]</scope>
    <source>
        <strain evidence="2 3">MCA 3882</strain>
    </source>
</reference>
<feature type="compositionally biased region" description="Low complexity" evidence="1">
    <location>
        <begin position="7"/>
        <end position="16"/>
    </location>
</feature>
<feature type="compositionally biased region" description="Basic residues" evidence="1">
    <location>
        <begin position="353"/>
        <end position="363"/>
    </location>
</feature>
<dbReference type="InParanoid" id="A0A316V9T8"/>
<feature type="compositionally biased region" description="Polar residues" evidence="1">
    <location>
        <begin position="166"/>
        <end position="191"/>
    </location>
</feature>
<proteinExistence type="predicted"/>
<feature type="compositionally biased region" description="Basic and acidic residues" evidence="1">
    <location>
        <begin position="312"/>
        <end position="322"/>
    </location>
</feature>
<feature type="compositionally biased region" description="Polar residues" evidence="1">
    <location>
        <begin position="692"/>
        <end position="711"/>
    </location>
</feature>